<dbReference type="SUPFAM" id="SSF46689">
    <property type="entry name" value="Homeodomain-like"/>
    <property type="match status" value="1"/>
</dbReference>
<dbReference type="RefSeq" id="WP_101820032.1">
    <property type="nucleotide sequence ID" value="NZ_PKJC01000005.1"/>
</dbReference>
<evidence type="ECO:0000313" key="8">
    <source>
        <dbReference type="Proteomes" id="UP000234662"/>
    </source>
</evidence>
<dbReference type="STRING" id="2055.BCM27_23515"/>
<evidence type="ECO:0000256" key="1">
    <source>
        <dbReference type="ARBA" id="ARBA00022491"/>
    </source>
</evidence>
<dbReference type="PRINTS" id="PR00455">
    <property type="entry name" value="HTHTETR"/>
</dbReference>
<dbReference type="PANTHER" id="PTHR30055:SF234">
    <property type="entry name" value="HTH-TYPE TRANSCRIPTIONAL REGULATOR BETI"/>
    <property type="match status" value="1"/>
</dbReference>
<dbReference type="AlphaFoldDB" id="A0A2I1R9N7"/>
<dbReference type="InterPro" id="IPR009057">
    <property type="entry name" value="Homeodomain-like_sf"/>
</dbReference>
<evidence type="ECO:0000256" key="3">
    <source>
        <dbReference type="ARBA" id="ARBA00023125"/>
    </source>
</evidence>
<evidence type="ECO:0000256" key="2">
    <source>
        <dbReference type="ARBA" id="ARBA00023015"/>
    </source>
</evidence>
<dbReference type="PANTHER" id="PTHR30055">
    <property type="entry name" value="HTH-TYPE TRANSCRIPTIONAL REGULATOR RUTR"/>
    <property type="match status" value="1"/>
</dbReference>
<dbReference type="EMBL" id="PKJC01000005">
    <property type="protein sequence ID" value="PKZ65858.1"/>
    <property type="molecule type" value="Genomic_DNA"/>
</dbReference>
<feature type="domain" description="HTH tetR-type" evidence="6">
    <location>
        <begin position="10"/>
        <end position="70"/>
    </location>
</feature>
<dbReference type="Gene3D" id="1.10.357.10">
    <property type="entry name" value="Tetracycline Repressor, domain 2"/>
    <property type="match status" value="1"/>
</dbReference>
<gene>
    <name evidence="7" type="ORF">CYJ73_09940</name>
</gene>
<dbReference type="GO" id="GO:0000976">
    <property type="term" value="F:transcription cis-regulatory region binding"/>
    <property type="evidence" value="ECO:0007669"/>
    <property type="project" value="TreeGrafter"/>
</dbReference>
<name>A0A2I1R9N7_9ACTN</name>
<evidence type="ECO:0000256" key="4">
    <source>
        <dbReference type="ARBA" id="ARBA00023163"/>
    </source>
</evidence>
<sequence length="210" mass="22910">MPKISDDRKLERSRQILDAARRCFAEKGFHRASMSDVIRESGLSAGAVYSYYSSKEELIAAVARSMFVAYEAGISSFDEPGVHPASPEAAVRTLAERILLEIAPLTDGFRMVLKVWGEAANNPALRETVGDIVRGLRGVFERVLTEWQGAGHELPAEPVVLAQVMVSVMQGVVVQQGLVGDLDVDDYIEAFCSVLRGLGLGDSDHDLKFD</sequence>
<dbReference type="InterPro" id="IPR050109">
    <property type="entry name" value="HTH-type_TetR-like_transc_reg"/>
</dbReference>
<dbReference type="Proteomes" id="UP000234662">
    <property type="component" value="Unassembled WGS sequence"/>
</dbReference>
<dbReference type="SUPFAM" id="SSF48498">
    <property type="entry name" value="Tetracyclin repressor-like, C-terminal domain"/>
    <property type="match status" value="1"/>
</dbReference>
<protein>
    <submittedName>
        <fullName evidence="7">TetR family transcriptional regulator</fullName>
    </submittedName>
</protein>
<dbReference type="PROSITE" id="PS50977">
    <property type="entry name" value="HTH_TETR_2"/>
    <property type="match status" value="1"/>
</dbReference>
<keyword evidence="3 5" id="KW-0238">DNA-binding</keyword>
<dbReference type="Pfam" id="PF13977">
    <property type="entry name" value="TetR_C_6"/>
    <property type="match status" value="1"/>
</dbReference>
<accession>A0A2I1R9N7</accession>
<dbReference type="InterPro" id="IPR036271">
    <property type="entry name" value="Tet_transcr_reg_TetR-rel_C_sf"/>
</dbReference>
<dbReference type="Pfam" id="PF00440">
    <property type="entry name" value="TetR_N"/>
    <property type="match status" value="1"/>
</dbReference>
<dbReference type="InterPro" id="IPR039538">
    <property type="entry name" value="BetI_C"/>
</dbReference>
<evidence type="ECO:0000259" key="6">
    <source>
        <dbReference type="PROSITE" id="PS50977"/>
    </source>
</evidence>
<organism evidence="7 8">
    <name type="scientific">Gordonia terrae</name>
    <dbReference type="NCBI Taxonomy" id="2055"/>
    <lineage>
        <taxon>Bacteria</taxon>
        <taxon>Bacillati</taxon>
        <taxon>Actinomycetota</taxon>
        <taxon>Actinomycetes</taxon>
        <taxon>Mycobacteriales</taxon>
        <taxon>Gordoniaceae</taxon>
        <taxon>Gordonia</taxon>
    </lineage>
</organism>
<evidence type="ECO:0000256" key="5">
    <source>
        <dbReference type="PROSITE-ProRule" id="PRU00335"/>
    </source>
</evidence>
<keyword evidence="4" id="KW-0804">Transcription</keyword>
<proteinExistence type="predicted"/>
<dbReference type="GO" id="GO:0003700">
    <property type="term" value="F:DNA-binding transcription factor activity"/>
    <property type="evidence" value="ECO:0007669"/>
    <property type="project" value="TreeGrafter"/>
</dbReference>
<dbReference type="InterPro" id="IPR001647">
    <property type="entry name" value="HTH_TetR"/>
</dbReference>
<comment type="caution">
    <text evidence="7">The sequence shown here is derived from an EMBL/GenBank/DDBJ whole genome shotgun (WGS) entry which is preliminary data.</text>
</comment>
<feature type="DNA-binding region" description="H-T-H motif" evidence="5">
    <location>
        <begin position="33"/>
        <end position="52"/>
    </location>
</feature>
<keyword evidence="2" id="KW-0805">Transcription regulation</keyword>
<keyword evidence="1" id="KW-0678">Repressor</keyword>
<evidence type="ECO:0000313" key="7">
    <source>
        <dbReference type="EMBL" id="PKZ65858.1"/>
    </source>
</evidence>
<reference evidence="7 8" key="1">
    <citation type="submission" date="2017-12" db="EMBL/GenBank/DDBJ databases">
        <title>Phylogenetic diversity of female urinary microbiome.</title>
        <authorList>
            <person name="Thomas-White K."/>
            <person name="Wolfe A.J."/>
        </authorList>
    </citation>
    <scope>NUCLEOTIDE SEQUENCE [LARGE SCALE GENOMIC DNA]</scope>
    <source>
        <strain evidence="7 8">UMB0777</strain>
    </source>
</reference>